<dbReference type="AlphaFoldDB" id="A0A3M6FVU0"/>
<name>A0A3M6FVU0_PSEAJ</name>
<proteinExistence type="predicted"/>
<gene>
    <name evidence="1" type="ORF">ALP03_05813</name>
</gene>
<dbReference type="EMBL" id="RBVA01000992">
    <property type="protein sequence ID" value="RMV84114.1"/>
    <property type="molecule type" value="Genomic_DNA"/>
</dbReference>
<reference evidence="1 2" key="1">
    <citation type="submission" date="2018-08" db="EMBL/GenBank/DDBJ databases">
        <title>Recombination of ecologically and evolutionarily significant loci maintains genetic cohesion in the Pseudomonas syringae species complex.</title>
        <authorList>
            <person name="Dillon M."/>
            <person name="Thakur S."/>
            <person name="Almeida R.N.D."/>
            <person name="Weir B.S."/>
            <person name="Guttman D.S."/>
        </authorList>
    </citation>
    <scope>NUCLEOTIDE SEQUENCE [LARGE SCALE GENOMIC DNA]</scope>
    <source>
        <strain evidence="1 2">ICMP 4525</strain>
    </source>
</reference>
<evidence type="ECO:0000313" key="2">
    <source>
        <dbReference type="Proteomes" id="UP000271531"/>
    </source>
</evidence>
<feature type="non-terminal residue" evidence="1">
    <location>
        <position position="68"/>
    </location>
</feature>
<comment type="caution">
    <text evidence="1">The sequence shown here is derived from an EMBL/GenBank/DDBJ whole genome shotgun (WGS) entry which is preliminary data.</text>
</comment>
<sequence>MLAAVLIVLLLVAFAYSRRRQQRKQSAAPAVAPDEQLIKPAQATMLPVFEVPAVAPQPAVQPPPTPAA</sequence>
<evidence type="ECO:0000313" key="1">
    <source>
        <dbReference type="EMBL" id="RMV84114.1"/>
    </source>
</evidence>
<accession>A0A3M6FVU0</accession>
<protein>
    <submittedName>
        <fullName evidence="1">LysM domain-containing protein</fullName>
    </submittedName>
</protein>
<dbReference type="Proteomes" id="UP000271531">
    <property type="component" value="Unassembled WGS sequence"/>
</dbReference>
<organism evidence="1 2">
    <name type="scientific">Pseudomonas amygdali pv. tabaci</name>
    <name type="common">Pseudomonas syringae pv. tabaci</name>
    <dbReference type="NCBI Taxonomy" id="322"/>
    <lineage>
        <taxon>Bacteria</taxon>
        <taxon>Pseudomonadati</taxon>
        <taxon>Pseudomonadota</taxon>
        <taxon>Gammaproteobacteria</taxon>
        <taxon>Pseudomonadales</taxon>
        <taxon>Pseudomonadaceae</taxon>
        <taxon>Pseudomonas</taxon>
        <taxon>Pseudomonas amygdali</taxon>
    </lineage>
</organism>